<evidence type="ECO:0000259" key="16">
    <source>
        <dbReference type="Pfam" id="PF02563"/>
    </source>
</evidence>
<reference evidence="18 19" key="1">
    <citation type="submission" date="2019-03" db="EMBL/GenBank/DDBJ databases">
        <authorList>
            <person name="Kim H."/>
            <person name="Yu S.-M."/>
        </authorList>
    </citation>
    <scope>NUCLEOTIDE SEQUENCE [LARGE SCALE GENOMIC DNA]</scope>
    <source>
        <strain evidence="18 19">NBC122</strain>
    </source>
</reference>
<evidence type="ECO:0000256" key="5">
    <source>
        <dbReference type="ARBA" id="ARBA00022597"/>
    </source>
</evidence>
<dbReference type="InterPro" id="IPR049712">
    <property type="entry name" value="Poly_export"/>
</dbReference>
<dbReference type="Pfam" id="PF02563">
    <property type="entry name" value="Poly_export"/>
    <property type="match status" value="1"/>
</dbReference>
<keyword evidence="5" id="KW-0762">Sugar transport</keyword>
<dbReference type="Gene3D" id="3.30.1950.10">
    <property type="entry name" value="wza like domain"/>
    <property type="match status" value="1"/>
</dbReference>
<dbReference type="InterPro" id="IPR054765">
    <property type="entry name" value="SLBB_dom"/>
</dbReference>
<evidence type="ECO:0000313" key="19">
    <source>
        <dbReference type="Proteomes" id="UP000294419"/>
    </source>
</evidence>
<name>A0A4P6ZCI9_9FLAO</name>
<evidence type="ECO:0000256" key="8">
    <source>
        <dbReference type="ARBA" id="ARBA00023047"/>
    </source>
</evidence>
<evidence type="ECO:0000256" key="10">
    <source>
        <dbReference type="ARBA" id="ARBA00023114"/>
    </source>
</evidence>
<dbReference type="GO" id="GO:0015159">
    <property type="term" value="F:polysaccharide transmembrane transporter activity"/>
    <property type="evidence" value="ECO:0007669"/>
    <property type="project" value="InterPro"/>
</dbReference>
<keyword evidence="3" id="KW-0813">Transport</keyword>
<evidence type="ECO:0000256" key="6">
    <source>
        <dbReference type="ARBA" id="ARBA00022692"/>
    </source>
</evidence>
<dbReference type="KEGG" id="csal:NBC122_00362"/>
<gene>
    <name evidence="18" type="ORF">NBC122_00362</name>
</gene>
<keyword evidence="12" id="KW-0564">Palmitate</keyword>
<dbReference type="GO" id="GO:0006811">
    <property type="term" value="P:monoatomic ion transport"/>
    <property type="evidence" value="ECO:0007669"/>
    <property type="project" value="UniProtKB-KW"/>
</dbReference>
<keyword evidence="8" id="KW-0625">Polysaccharide transport</keyword>
<feature type="domain" description="SLBB" evidence="17">
    <location>
        <begin position="144"/>
        <end position="223"/>
    </location>
</feature>
<evidence type="ECO:0000256" key="1">
    <source>
        <dbReference type="ARBA" id="ARBA00004571"/>
    </source>
</evidence>
<evidence type="ECO:0000259" key="17">
    <source>
        <dbReference type="Pfam" id="PF22461"/>
    </source>
</evidence>
<keyword evidence="15" id="KW-1133">Transmembrane helix</keyword>
<feature type="transmembrane region" description="Helical" evidence="15">
    <location>
        <begin position="241"/>
        <end position="260"/>
    </location>
</feature>
<keyword evidence="4" id="KW-1134">Transmembrane beta strand</keyword>
<evidence type="ECO:0000256" key="14">
    <source>
        <dbReference type="ARBA" id="ARBA00023288"/>
    </source>
</evidence>
<dbReference type="PANTHER" id="PTHR33619:SF3">
    <property type="entry name" value="POLYSACCHARIDE EXPORT PROTEIN GFCE-RELATED"/>
    <property type="match status" value="1"/>
</dbReference>
<keyword evidence="9" id="KW-0406">Ion transport</keyword>
<keyword evidence="14" id="KW-0449">Lipoprotein</keyword>
<evidence type="ECO:0000256" key="2">
    <source>
        <dbReference type="ARBA" id="ARBA00009450"/>
    </source>
</evidence>
<keyword evidence="7" id="KW-0732">Signal</keyword>
<dbReference type="GO" id="GO:0046930">
    <property type="term" value="C:pore complex"/>
    <property type="evidence" value="ECO:0007669"/>
    <property type="project" value="UniProtKB-KW"/>
</dbReference>
<keyword evidence="11 15" id="KW-0472">Membrane</keyword>
<proteinExistence type="inferred from homology"/>
<dbReference type="GO" id="GO:0009279">
    <property type="term" value="C:cell outer membrane"/>
    <property type="evidence" value="ECO:0007669"/>
    <property type="project" value="UniProtKB-SubCell"/>
</dbReference>
<evidence type="ECO:0000256" key="9">
    <source>
        <dbReference type="ARBA" id="ARBA00023065"/>
    </source>
</evidence>
<protein>
    <submittedName>
        <fullName evidence="18">Uncharacterized protein</fullName>
    </submittedName>
</protein>
<dbReference type="OrthoDB" id="662756at2"/>
<dbReference type="Pfam" id="PF22461">
    <property type="entry name" value="SLBB_2"/>
    <property type="match status" value="1"/>
</dbReference>
<evidence type="ECO:0000313" key="18">
    <source>
        <dbReference type="EMBL" id="QBO57211.1"/>
    </source>
</evidence>
<dbReference type="PANTHER" id="PTHR33619">
    <property type="entry name" value="POLYSACCHARIDE EXPORT PROTEIN GFCE-RELATED"/>
    <property type="match status" value="1"/>
</dbReference>
<dbReference type="AlphaFoldDB" id="A0A4P6ZCI9"/>
<evidence type="ECO:0000256" key="7">
    <source>
        <dbReference type="ARBA" id="ARBA00022729"/>
    </source>
</evidence>
<sequence length="262" mass="28941">MNKNRALLFLSVFLILTSCKTKEKASELNYMQNVEQMASDVALRSSTSTIQKGDQLVIFVSAKNMEVVRPFNQGYYTTQNPAATTAPNTEKIYLVDSEGTIDFPLLGRIATADKTVEDVKAELTQRVTAYVKNPTVTVRLINFKVTVLGEVARPGQYTIPEGQTTLLNAIGLAGDLTIYGKRDDILMVRNENGTITKERINLMDANFINSPFFQLKQGDVIYVSANQTKEKIARQDPNTGIYIAVAGTIIGLAGIFITIFKK</sequence>
<comment type="similarity">
    <text evidence="2">Belongs to the BexD/CtrA/VexA family.</text>
</comment>
<dbReference type="GO" id="GO:0015288">
    <property type="term" value="F:porin activity"/>
    <property type="evidence" value="ECO:0007669"/>
    <property type="project" value="UniProtKB-KW"/>
</dbReference>
<keyword evidence="6 15" id="KW-0812">Transmembrane</keyword>
<evidence type="ECO:0000256" key="3">
    <source>
        <dbReference type="ARBA" id="ARBA00022448"/>
    </source>
</evidence>
<evidence type="ECO:0000256" key="11">
    <source>
        <dbReference type="ARBA" id="ARBA00023136"/>
    </source>
</evidence>
<evidence type="ECO:0000256" key="15">
    <source>
        <dbReference type="SAM" id="Phobius"/>
    </source>
</evidence>
<comment type="subcellular location">
    <subcellularLocation>
        <location evidence="1">Cell outer membrane</location>
        <topology evidence="1">Multi-pass membrane protein</topology>
    </subcellularLocation>
</comment>
<feature type="domain" description="Polysaccharide export protein N-terminal" evidence="16">
    <location>
        <begin position="46"/>
        <end position="140"/>
    </location>
</feature>
<dbReference type="Gene3D" id="3.10.560.10">
    <property type="entry name" value="Outer membrane lipoprotein wza domain like"/>
    <property type="match status" value="1"/>
</dbReference>
<keyword evidence="10" id="KW-0626">Porin</keyword>
<dbReference type="InterPro" id="IPR003715">
    <property type="entry name" value="Poly_export_N"/>
</dbReference>
<dbReference type="PROSITE" id="PS51257">
    <property type="entry name" value="PROKAR_LIPOPROTEIN"/>
    <property type="match status" value="1"/>
</dbReference>
<dbReference type="RefSeq" id="WP_133438733.1">
    <property type="nucleotide sequence ID" value="NZ_CP037954.1"/>
</dbReference>
<dbReference type="Proteomes" id="UP000294419">
    <property type="component" value="Chromosome"/>
</dbReference>
<evidence type="ECO:0000256" key="13">
    <source>
        <dbReference type="ARBA" id="ARBA00023237"/>
    </source>
</evidence>
<accession>A0A4P6ZCI9</accession>
<dbReference type="EMBL" id="CP037954">
    <property type="protein sequence ID" value="QBO57211.1"/>
    <property type="molecule type" value="Genomic_DNA"/>
</dbReference>
<keyword evidence="13" id="KW-0998">Cell outer membrane</keyword>
<evidence type="ECO:0000256" key="4">
    <source>
        <dbReference type="ARBA" id="ARBA00022452"/>
    </source>
</evidence>
<keyword evidence="19" id="KW-1185">Reference proteome</keyword>
<organism evidence="18 19">
    <name type="scientific">Chryseobacterium salivictor</name>
    <dbReference type="NCBI Taxonomy" id="2547600"/>
    <lineage>
        <taxon>Bacteria</taxon>
        <taxon>Pseudomonadati</taxon>
        <taxon>Bacteroidota</taxon>
        <taxon>Flavobacteriia</taxon>
        <taxon>Flavobacteriales</taxon>
        <taxon>Weeksellaceae</taxon>
        <taxon>Chryseobacterium group</taxon>
        <taxon>Chryseobacterium</taxon>
    </lineage>
</organism>
<evidence type="ECO:0000256" key="12">
    <source>
        <dbReference type="ARBA" id="ARBA00023139"/>
    </source>
</evidence>